<feature type="signal peptide" evidence="1">
    <location>
        <begin position="1"/>
        <end position="20"/>
    </location>
</feature>
<feature type="chain" id="PRO_5001916983" description="DUF4738 domain-containing protein" evidence="1">
    <location>
        <begin position="21"/>
        <end position="260"/>
    </location>
</feature>
<sequence length="260" mass="29678">MCKYFLLIVFVVLGFTACHRNVSSLDEQDVQAKQLLQGVWVDDEGTNPVILVCGDSIFFPDSASMPVKFWITRDSLYLQGKHLNSYKIVKQTPHFFAFQNQNGDELSVSKSGDKSLKKAFSYHVFAMNTFDEQNIDTIANTDLGYYRSLIHVETTSDKIIKSVYNDSGLEVDNLYLDNVASLVIKSRDVPVYVHDFRKAEFAAFIPKTFINDCILRKFYFTHADKHALYYEAVIGVPDAYTTYVVEVRIMPDGTVTKRLK</sequence>
<dbReference type="AlphaFoldDB" id="A0A096CIG4"/>
<dbReference type="InterPro" id="IPR031762">
    <property type="entry name" value="DUF4738"/>
</dbReference>
<proteinExistence type="predicted"/>
<comment type="caution">
    <text evidence="2">The sequence shown here is derived from an EMBL/GenBank/DDBJ whole genome shotgun (WGS) entry which is preliminary data.</text>
</comment>
<evidence type="ECO:0000256" key="1">
    <source>
        <dbReference type="SAM" id="SignalP"/>
    </source>
</evidence>
<gene>
    <name evidence="2" type="ORF">HMPREF0647_04005</name>
</gene>
<organism evidence="2 3">
    <name type="scientific">Prevotella bivia DNF00320</name>
    <dbReference type="NCBI Taxonomy" id="1401068"/>
    <lineage>
        <taxon>Bacteria</taxon>
        <taxon>Pseudomonadati</taxon>
        <taxon>Bacteroidota</taxon>
        <taxon>Bacteroidia</taxon>
        <taxon>Bacteroidales</taxon>
        <taxon>Prevotellaceae</taxon>
        <taxon>Prevotella</taxon>
    </lineage>
</organism>
<dbReference type="Gene3D" id="2.40.128.510">
    <property type="entry name" value="Protein of unknown function DUF4738"/>
    <property type="match status" value="1"/>
</dbReference>
<dbReference type="Pfam" id="PF15889">
    <property type="entry name" value="DUF4738"/>
    <property type="match status" value="1"/>
</dbReference>
<dbReference type="Proteomes" id="UP000029525">
    <property type="component" value="Unassembled WGS sequence"/>
</dbReference>
<accession>A0A096CIG4</accession>
<evidence type="ECO:0000313" key="3">
    <source>
        <dbReference type="Proteomes" id="UP000029525"/>
    </source>
</evidence>
<evidence type="ECO:0000313" key="2">
    <source>
        <dbReference type="EMBL" id="KGF45119.1"/>
    </source>
</evidence>
<evidence type="ECO:0008006" key="4">
    <source>
        <dbReference type="Google" id="ProtNLM"/>
    </source>
</evidence>
<dbReference type="OrthoDB" id="1036657at2"/>
<name>A0A096CIG4_9BACT</name>
<keyword evidence="1" id="KW-0732">Signal</keyword>
<dbReference type="RefSeq" id="WP_004336398.1">
    <property type="nucleotide sequence ID" value="NZ_JRNQ01000019.1"/>
</dbReference>
<dbReference type="EMBL" id="JRNQ01000019">
    <property type="protein sequence ID" value="KGF45119.1"/>
    <property type="molecule type" value="Genomic_DNA"/>
</dbReference>
<dbReference type="GeneID" id="78530038"/>
<dbReference type="PROSITE" id="PS51257">
    <property type="entry name" value="PROKAR_LIPOPROTEIN"/>
    <property type="match status" value="1"/>
</dbReference>
<reference evidence="2 3" key="1">
    <citation type="submission" date="2014-07" db="EMBL/GenBank/DDBJ databases">
        <authorList>
            <person name="McCorrison J."/>
            <person name="Sanka R."/>
            <person name="Torralba M."/>
            <person name="Gillis M."/>
            <person name="Haft D.H."/>
            <person name="Methe B."/>
            <person name="Sutton G."/>
            <person name="Nelson K.E."/>
        </authorList>
    </citation>
    <scope>NUCLEOTIDE SEQUENCE [LARGE SCALE GENOMIC DNA]</scope>
    <source>
        <strain evidence="2 3">DNF00320</strain>
    </source>
</reference>
<protein>
    <recommendedName>
        <fullName evidence="4">DUF4738 domain-containing protein</fullName>
    </recommendedName>
</protein>